<dbReference type="Pfam" id="PF14222">
    <property type="entry name" value="MOR2-PAG1_N"/>
    <property type="match status" value="1"/>
</dbReference>
<accession>A0A6I9PJM0</accession>
<sequence>MSRVALESLYRLLWVYIIRIKCESNTVTQSRLLSIVSALFPKGSRSVVPRDTPLNIFVKIIQFIAQVNTAHRLCLYIHIYIFIFLSDSL</sequence>
<protein>
    <submittedName>
        <fullName evidence="3">Protein furry homolog-like</fullName>
    </submittedName>
</protein>
<dbReference type="InterPro" id="IPR039867">
    <property type="entry name" value="Furry/Tao3/Mor2"/>
</dbReference>
<gene>
    <name evidence="3" type="primary">LOC104960771</name>
</gene>
<dbReference type="InterPro" id="IPR025614">
    <property type="entry name" value="Cell_morpho_N"/>
</dbReference>
<evidence type="ECO:0000313" key="3">
    <source>
        <dbReference type="RefSeq" id="XP_010787228.1"/>
    </source>
</evidence>
<dbReference type="PANTHER" id="PTHR12295">
    <property type="entry name" value="FURRY-RELATED"/>
    <property type="match status" value="1"/>
</dbReference>
<reference evidence="3" key="1">
    <citation type="submission" date="2025-08" db="UniProtKB">
        <authorList>
            <consortium name="RefSeq"/>
        </authorList>
    </citation>
    <scope>IDENTIFICATION</scope>
    <source>
        <tissue evidence="3">Muscle</tissue>
    </source>
</reference>
<proteinExistence type="predicted"/>
<dbReference type="GO" id="GO:0005938">
    <property type="term" value="C:cell cortex"/>
    <property type="evidence" value="ECO:0007669"/>
    <property type="project" value="TreeGrafter"/>
</dbReference>
<organism evidence="2 3">
    <name type="scientific">Notothenia coriiceps</name>
    <name type="common">black rockcod</name>
    <dbReference type="NCBI Taxonomy" id="8208"/>
    <lineage>
        <taxon>Eukaryota</taxon>
        <taxon>Metazoa</taxon>
        <taxon>Chordata</taxon>
        <taxon>Craniata</taxon>
        <taxon>Vertebrata</taxon>
        <taxon>Euteleostomi</taxon>
        <taxon>Actinopterygii</taxon>
        <taxon>Neopterygii</taxon>
        <taxon>Teleostei</taxon>
        <taxon>Neoteleostei</taxon>
        <taxon>Acanthomorphata</taxon>
        <taxon>Eupercaria</taxon>
        <taxon>Perciformes</taxon>
        <taxon>Notothenioidei</taxon>
        <taxon>Nototheniidae</taxon>
        <taxon>Notothenia</taxon>
    </lineage>
</organism>
<dbReference type="GO" id="GO:0000902">
    <property type="term" value="P:cell morphogenesis"/>
    <property type="evidence" value="ECO:0007669"/>
    <property type="project" value="InterPro"/>
</dbReference>
<name>A0A6I9PJM0_9TELE</name>
<dbReference type="AlphaFoldDB" id="A0A6I9PJM0"/>
<evidence type="ECO:0000259" key="1">
    <source>
        <dbReference type="Pfam" id="PF14222"/>
    </source>
</evidence>
<dbReference type="KEGG" id="ncc:104960771"/>
<dbReference type="GO" id="GO:0031175">
    <property type="term" value="P:neuron projection development"/>
    <property type="evidence" value="ECO:0007669"/>
    <property type="project" value="TreeGrafter"/>
</dbReference>
<feature type="domain" description="Cell morphogenesis protein N-terminal" evidence="1">
    <location>
        <begin position="3"/>
        <end position="67"/>
    </location>
</feature>
<evidence type="ECO:0000313" key="2">
    <source>
        <dbReference type="Proteomes" id="UP000504611"/>
    </source>
</evidence>
<dbReference type="OrthoDB" id="6287725at2759"/>
<dbReference type="Proteomes" id="UP000504611">
    <property type="component" value="Unplaced"/>
</dbReference>
<keyword evidence="2" id="KW-1185">Reference proteome</keyword>
<dbReference type="RefSeq" id="XP_010787228.1">
    <property type="nucleotide sequence ID" value="XM_010788926.1"/>
</dbReference>
<dbReference type="GeneID" id="104960771"/>
<dbReference type="GO" id="GO:0030427">
    <property type="term" value="C:site of polarized growth"/>
    <property type="evidence" value="ECO:0007669"/>
    <property type="project" value="TreeGrafter"/>
</dbReference>
<dbReference type="PANTHER" id="PTHR12295:SF9">
    <property type="entry name" value="PROTEIN FURRY HOMOLOG-LIKE"/>
    <property type="match status" value="1"/>
</dbReference>